<dbReference type="InterPro" id="IPR011990">
    <property type="entry name" value="TPR-like_helical_dom_sf"/>
</dbReference>
<feature type="domain" description="OmpR/PhoB-type" evidence="6">
    <location>
        <begin position="1"/>
        <end position="101"/>
    </location>
</feature>
<dbReference type="CDD" id="cd15831">
    <property type="entry name" value="BTAD"/>
    <property type="match status" value="1"/>
</dbReference>
<feature type="DNA-binding region" description="OmpR/PhoB-type" evidence="5">
    <location>
        <begin position="1"/>
        <end position="101"/>
    </location>
</feature>
<dbReference type="GO" id="GO:0003677">
    <property type="term" value="F:DNA binding"/>
    <property type="evidence" value="ECO:0007669"/>
    <property type="project" value="UniProtKB-UniRule"/>
</dbReference>
<dbReference type="InterPro" id="IPR027417">
    <property type="entry name" value="P-loop_NTPase"/>
</dbReference>
<dbReference type="SUPFAM" id="SSF52540">
    <property type="entry name" value="P-loop containing nucleoside triphosphate hydrolases"/>
    <property type="match status" value="1"/>
</dbReference>
<dbReference type="Pfam" id="PF00486">
    <property type="entry name" value="Trans_reg_C"/>
    <property type="match status" value="1"/>
</dbReference>
<dbReference type="RefSeq" id="WP_178360853.1">
    <property type="nucleotide sequence ID" value="NZ_JABFYL010000045.1"/>
</dbReference>
<dbReference type="InterPro" id="IPR005158">
    <property type="entry name" value="BTAD"/>
</dbReference>
<dbReference type="SUPFAM" id="SSF46894">
    <property type="entry name" value="C-terminal effector domain of the bipartite response regulators"/>
    <property type="match status" value="1"/>
</dbReference>
<evidence type="ECO:0000313" key="7">
    <source>
        <dbReference type="EMBL" id="NVN52612.1"/>
    </source>
</evidence>
<evidence type="ECO:0000256" key="4">
    <source>
        <dbReference type="ARBA" id="ARBA00023163"/>
    </source>
</evidence>
<keyword evidence="2" id="KW-0805">Transcription regulation</keyword>
<dbReference type="InterPro" id="IPR016032">
    <property type="entry name" value="Sig_transdc_resp-reg_C-effctor"/>
</dbReference>
<dbReference type="InterPro" id="IPR036388">
    <property type="entry name" value="WH-like_DNA-bd_sf"/>
</dbReference>
<evidence type="ECO:0000256" key="3">
    <source>
        <dbReference type="ARBA" id="ARBA00023125"/>
    </source>
</evidence>
<evidence type="ECO:0000259" key="6">
    <source>
        <dbReference type="PROSITE" id="PS51755"/>
    </source>
</evidence>
<dbReference type="Gene3D" id="3.40.50.300">
    <property type="entry name" value="P-loop containing nucleotide triphosphate hydrolases"/>
    <property type="match status" value="1"/>
</dbReference>
<dbReference type="Pfam" id="PF13191">
    <property type="entry name" value="AAA_16"/>
    <property type="match status" value="1"/>
</dbReference>
<comment type="similarity">
    <text evidence="1">Belongs to the AfsR/DnrI/RedD regulatory family.</text>
</comment>
<dbReference type="GO" id="GO:0000160">
    <property type="term" value="P:phosphorelay signal transduction system"/>
    <property type="evidence" value="ECO:0007669"/>
    <property type="project" value="InterPro"/>
</dbReference>
<evidence type="ECO:0000256" key="1">
    <source>
        <dbReference type="ARBA" id="ARBA00005820"/>
    </source>
</evidence>
<sequence length="1150" mass="122291">MRYRLLGPLQVVQGDAPLDIGPPKQRAVLAALLLAQGRVVSVDRLTDVVWGDDVPASATASLQAYISNLRRALRGGSGESLMASSVAQPIVRRPPGYYLDVGTDDVDLTDFVAGCTRAAAAVEAERWADALAEAEATLALVQGELLEDLADAEWVREDATRTAEMLSDCLANKVIALLALGRLPAALTEISRLRERDPLADRGCRLQMLALYRAGRAAEALDVYSRHARLLDRELGLEPGPQLRDLQTAVLRQAPELSGWPRPPEWTGAAALPEPEVATAVVDTVDDGPQRAPMVGRERELATAADVLTQVRAGATRWLVLSGPPGIGKTRLAEEVAGLAAADGGEAVWVNCPDERATPPWWPMRQLVRALGADADEVLEVPRHADPDTARFLVYERIQSLLESVPGVLTVIVDDVQWADSTSASCLAYLAGALRDRGVLLIVTVRDGEHAPEVARLLSTVARGKGNRHVEVPALSSADVATLANDVAEEIVTPAEAAELADRTGGNPFFVSEYARLPRAERAGNEIPRAVRLVLDRRLAALDPVVVQMLRTAAVIGDTIDAAAAPVLAQATRLDLDTLADYLDEAADERIIVAAHDGDGYEFAHGLLREQLLSGIPALRRQRLHAKVADVLSESAAPDAATRRAQHLVGAQPLVEPATVVAACRLAAEQATAQWSSDIAAGWWQAALDAYDRLPVSARDDGERDALTVELLEAHSRAGRGQLVLDSVQRYLGEALRSGRVASAGRVSSALLRASGGWPWLAPGQDPGELLSLLSRAAGLSDSEPASAARVLPALAVGHCYHPDPDIAAELLDRAERVADATGDPDVLADVLVGRLITYSGVATYSKQTLSWVQRLDSLRHNRSRQDAVIAHSVATMAAMNLGDVAGARRHLRAGIAGSEDLKLPVLRAQLRWMEAVLAMWAGDFAEAERHHGIAVHVHEQTELYEAGSGLLAAASLLRERGGPLDPSWNNLHASQETGGQGMVGVVRTALLTLATGPQARADAAATLRACVHDTGRGHIWTTLGHLTLLAHLSADHRLSEFTEPLLQALGPFRDRIAVLGQVGIAGPVALATARLHALRGERSRALEDVALARGIAERSGGVPTLLRCRLLECEMTESDSERSGLARALAADAAQAGMSGVGQAAEALI</sequence>
<dbReference type="Proteomes" id="UP000570517">
    <property type="component" value="Unassembled WGS sequence"/>
</dbReference>
<dbReference type="Gene3D" id="1.10.10.10">
    <property type="entry name" value="Winged helix-like DNA-binding domain superfamily/Winged helix DNA-binding domain"/>
    <property type="match status" value="1"/>
</dbReference>
<dbReference type="InterPro" id="IPR041664">
    <property type="entry name" value="AAA_16"/>
</dbReference>
<protein>
    <submittedName>
        <fullName evidence="7">Transcriptional regulator, AfsR family</fullName>
    </submittedName>
</protein>
<keyword evidence="4" id="KW-0804">Transcription</keyword>
<dbReference type="PROSITE" id="PS51755">
    <property type="entry name" value="OMPR_PHOB"/>
    <property type="match status" value="1"/>
</dbReference>
<dbReference type="SMART" id="SM00862">
    <property type="entry name" value="Trans_reg_C"/>
    <property type="match status" value="1"/>
</dbReference>
<reference evidence="7 8" key="1">
    <citation type="submission" date="2020-05" db="EMBL/GenBank/DDBJ databases">
        <title>Draft genome sequence of Mycobacterium hippocampi DL, isolated from European seabass, Dicentrarchus labrax, reared in fish farms.</title>
        <authorList>
            <person name="Stathopoulou P."/>
            <person name="Asimakis E."/>
            <person name="Tzokas K."/>
            <person name="Batargias C."/>
            <person name="Tsiamis G."/>
        </authorList>
    </citation>
    <scope>NUCLEOTIDE SEQUENCE [LARGE SCALE GENOMIC DNA]</scope>
    <source>
        <strain evidence="7 8">DL</strain>
    </source>
</reference>
<dbReference type="InterPro" id="IPR001867">
    <property type="entry name" value="OmpR/PhoB-type_DNA-bd"/>
</dbReference>
<dbReference type="AlphaFoldDB" id="A0A850PQ68"/>
<dbReference type="PANTHER" id="PTHR35807:SF1">
    <property type="entry name" value="TRANSCRIPTIONAL REGULATOR REDD"/>
    <property type="match status" value="1"/>
</dbReference>
<dbReference type="EMBL" id="JABFYL010000045">
    <property type="protein sequence ID" value="NVN52612.1"/>
    <property type="molecule type" value="Genomic_DNA"/>
</dbReference>
<organism evidence="7 8">
    <name type="scientific">Mycolicibacterium hippocampi</name>
    <dbReference type="NCBI Taxonomy" id="659824"/>
    <lineage>
        <taxon>Bacteria</taxon>
        <taxon>Bacillati</taxon>
        <taxon>Actinomycetota</taxon>
        <taxon>Actinomycetes</taxon>
        <taxon>Mycobacteriales</taxon>
        <taxon>Mycobacteriaceae</taxon>
        <taxon>Mycolicibacterium</taxon>
    </lineage>
</organism>
<dbReference type="Gene3D" id="1.25.40.10">
    <property type="entry name" value="Tetratricopeptide repeat domain"/>
    <property type="match status" value="1"/>
</dbReference>
<accession>A0A850PQ68</accession>
<dbReference type="Pfam" id="PF03704">
    <property type="entry name" value="BTAD"/>
    <property type="match status" value="1"/>
</dbReference>
<evidence type="ECO:0000256" key="2">
    <source>
        <dbReference type="ARBA" id="ARBA00023015"/>
    </source>
</evidence>
<evidence type="ECO:0000313" key="8">
    <source>
        <dbReference type="Proteomes" id="UP000570517"/>
    </source>
</evidence>
<dbReference type="SMART" id="SM01043">
    <property type="entry name" value="BTAD"/>
    <property type="match status" value="1"/>
</dbReference>
<gene>
    <name evidence="7" type="ORF">HLY00_4320</name>
</gene>
<dbReference type="PANTHER" id="PTHR35807">
    <property type="entry name" value="TRANSCRIPTIONAL REGULATOR REDD-RELATED"/>
    <property type="match status" value="1"/>
</dbReference>
<proteinExistence type="inferred from homology"/>
<keyword evidence="3 5" id="KW-0238">DNA-binding</keyword>
<dbReference type="SUPFAM" id="SSF48452">
    <property type="entry name" value="TPR-like"/>
    <property type="match status" value="1"/>
</dbReference>
<comment type="caution">
    <text evidence="7">The sequence shown here is derived from an EMBL/GenBank/DDBJ whole genome shotgun (WGS) entry which is preliminary data.</text>
</comment>
<evidence type="ECO:0000256" key="5">
    <source>
        <dbReference type="PROSITE-ProRule" id="PRU01091"/>
    </source>
</evidence>
<keyword evidence="8" id="KW-1185">Reference proteome</keyword>
<dbReference type="InterPro" id="IPR051677">
    <property type="entry name" value="AfsR-DnrI-RedD_regulator"/>
</dbReference>
<name>A0A850PQ68_9MYCO</name>
<dbReference type="GO" id="GO:0006355">
    <property type="term" value="P:regulation of DNA-templated transcription"/>
    <property type="evidence" value="ECO:0007669"/>
    <property type="project" value="InterPro"/>
</dbReference>